<evidence type="ECO:0000313" key="3">
    <source>
        <dbReference type="Proteomes" id="UP000239907"/>
    </source>
</evidence>
<protein>
    <recommendedName>
        <fullName evidence="1">FAS1 domain-containing protein</fullName>
    </recommendedName>
</protein>
<dbReference type="AlphaFoldDB" id="A0A2S7TYI1"/>
<dbReference type="PANTHER" id="PTHR10900">
    <property type="entry name" value="PERIOSTIN-RELATED"/>
    <property type="match status" value="1"/>
</dbReference>
<dbReference type="RefSeq" id="WP_165788572.1">
    <property type="nucleotide sequence ID" value="NZ_MQWA01000001.1"/>
</dbReference>
<dbReference type="InterPro" id="IPR008979">
    <property type="entry name" value="Galactose-bd-like_sf"/>
</dbReference>
<dbReference type="Pfam" id="PF02469">
    <property type="entry name" value="Fasciclin"/>
    <property type="match status" value="2"/>
</dbReference>
<dbReference type="InterPro" id="IPR000782">
    <property type="entry name" value="FAS1_domain"/>
</dbReference>
<dbReference type="InterPro" id="IPR050904">
    <property type="entry name" value="Adhesion/Biosynth-related"/>
</dbReference>
<dbReference type="PROSITE" id="PS50213">
    <property type="entry name" value="FAS1"/>
    <property type="match status" value="2"/>
</dbReference>
<dbReference type="Pfam" id="PF08547">
    <property type="entry name" value="CIA30"/>
    <property type="match status" value="1"/>
</dbReference>
<sequence length="514" mass="55057">MAEKNSIAEFTPKEADSQGWRVVDDGVMGGLSKGKIEISKDGILNFYGNLSLDNNGGFSSLRTSKMNLNLSGAEGLVARVKGDGRTYQMRFNTDARFRGREVSFKSDFETKKNQWIEIKVPFEDFSGSFRGMNLKKEKFDPAKIQRIGLLLGDKKAGPFELQVDWIRTYGNKAGSSDIVSAALADGRFGTLATALTEAKLVATLQGKGPFTVFAPTDKAFSKLPKDTVATLLKPENRKQLQAILTYHVLSGSVDLAGALAAKQAKTVQGAYVKIGFSDGRVRVNDAAILNAGIRCSNGIIHVIDSVILPPEPSNDIASVAKEAGSFKTLLAAVEAAGLTKVLTGEKPVTVFAPTDQAFAALPDGTVESLLKPENRDQLIAILSLHLVSGKVSAGDALNTKKAKSLSNGALKFGIIDGVFKVNNATIVKTDVLCDNGVIHVIDSVLLPKMKAAPEISAIKRIKKAIDKGVPIFNGGNPGKCADIYRDCLLAISKAQNLTPVPQRCLMRCYSVLKK</sequence>
<dbReference type="SMART" id="SM00554">
    <property type="entry name" value="FAS1"/>
    <property type="match status" value="2"/>
</dbReference>
<dbReference type="EMBL" id="MQWA01000001">
    <property type="protein sequence ID" value="PQJ27271.1"/>
    <property type="molecule type" value="Genomic_DNA"/>
</dbReference>
<reference evidence="2 3" key="1">
    <citation type="submission" date="2016-12" db="EMBL/GenBank/DDBJ databases">
        <title>Study of bacterial adaptation to deep sea.</title>
        <authorList>
            <person name="Song J."/>
            <person name="Yoshizawa S."/>
            <person name="Kogure K."/>
        </authorList>
    </citation>
    <scope>NUCLEOTIDE SEQUENCE [LARGE SCALE GENOMIC DNA]</scope>
    <source>
        <strain evidence="2 3">SAORIC-165</strain>
    </source>
</reference>
<gene>
    <name evidence="2" type="ORF">BSZ32_01350</name>
</gene>
<dbReference type="GO" id="GO:0005615">
    <property type="term" value="C:extracellular space"/>
    <property type="evidence" value="ECO:0007669"/>
    <property type="project" value="TreeGrafter"/>
</dbReference>
<dbReference type="PANTHER" id="PTHR10900:SF77">
    <property type="entry name" value="FI19380P1"/>
    <property type="match status" value="1"/>
</dbReference>
<feature type="domain" description="FAS1" evidence="1">
    <location>
        <begin position="175"/>
        <end position="307"/>
    </location>
</feature>
<evidence type="ECO:0000259" key="1">
    <source>
        <dbReference type="PROSITE" id="PS50213"/>
    </source>
</evidence>
<dbReference type="FunFam" id="2.30.180.10:FF:000032">
    <property type="entry name" value="Fasciclin domain-containing protein, putative"/>
    <property type="match status" value="1"/>
</dbReference>
<dbReference type="Proteomes" id="UP000239907">
    <property type="component" value="Unassembled WGS sequence"/>
</dbReference>
<proteinExistence type="predicted"/>
<accession>A0A2S7TYI1</accession>
<organism evidence="2 3">
    <name type="scientific">Rubritalea profundi</name>
    <dbReference type="NCBI Taxonomy" id="1658618"/>
    <lineage>
        <taxon>Bacteria</taxon>
        <taxon>Pseudomonadati</taxon>
        <taxon>Verrucomicrobiota</taxon>
        <taxon>Verrucomicrobiia</taxon>
        <taxon>Verrucomicrobiales</taxon>
        <taxon>Rubritaleaceae</taxon>
        <taxon>Rubritalea</taxon>
    </lineage>
</organism>
<name>A0A2S7TYI1_9BACT</name>
<dbReference type="Gene3D" id="2.30.180.10">
    <property type="entry name" value="FAS1 domain"/>
    <property type="match status" value="2"/>
</dbReference>
<dbReference type="InterPro" id="IPR013857">
    <property type="entry name" value="NADH-UbQ_OxRdtase-assoc_prot30"/>
</dbReference>
<feature type="domain" description="FAS1" evidence="1">
    <location>
        <begin position="313"/>
        <end position="445"/>
    </location>
</feature>
<keyword evidence="3" id="KW-1185">Reference proteome</keyword>
<comment type="caution">
    <text evidence="2">The sequence shown here is derived from an EMBL/GenBank/DDBJ whole genome shotgun (WGS) entry which is preliminary data.</text>
</comment>
<dbReference type="InterPro" id="IPR036378">
    <property type="entry name" value="FAS1_dom_sf"/>
</dbReference>
<dbReference type="FunFam" id="2.30.180.10:FF:000014">
    <property type="entry name" value="Stabilin 1"/>
    <property type="match status" value="1"/>
</dbReference>
<evidence type="ECO:0000313" key="2">
    <source>
        <dbReference type="EMBL" id="PQJ27271.1"/>
    </source>
</evidence>
<dbReference type="SUPFAM" id="SSF49785">
    <property type="entry name" value="Galactose-binding domain-like"/>
    <property type="match status" value="1"/>
</dbReference>
<dbReference type="SUPFAM" id="SSF82153">
    <property type="entry name" value="FAS1 domain"/>
    <property type="match status" value="2"/>
</dbReference>